<organism evidence="2 3">
    <name type="scientific">Trifolium medium</name>
    <dbReference type="NCBI Taxonomy" id="97028"/>
    <lineage>
        <taxon>Eukaryota</taxon>
        <taxon>Viridiplantae</taxon>
        <taxon>Streptophyta</taxon>
        <taxon>Embryophyta</taxon>
        <taxon>Tracheophyta</taxon>
        <taxon>Spermatophyta</taxon>
        <taxon>Magnoliopsida</taxon>
        <taxon>eudicotyledons</taxon>
        <taxon>Gunneridae</taxon>
        <taxon>Pentapetalae</taxon>
        <taxon>rosids</taxon>
        <taxon>fabids</taxon>
        <taxon>Fabales</taxon>
        <taxon>Fabaceae</taxon>
        <taxon>Papilionoideae</taxon>
        <taxon>50 kb inversion clade</taxon>
        <taxon>NPAAA clade</taxon>
        <taxon>Hologalegina</taxon>
        <taxon>IRL clade</taxon>
        <taxon>Trifolieae</taxon>
        <taxon>Trifolium</taxon>
    </lineage>
</organism>
<keyword evidence="3" id="KW-1185">Reference proteome</keyword>
<protein>
    <submittedName>
        <fullName evidence="2">Uncharacterized protein</fullName>
    </submittedName>
</protein>
<dbReference type="AlphaFoldDB" id="A0A392UC18"/>
<sequence length="36" mass="3839">MIGVVTEVNGDSDDSEDGDESNNGGRNSERNDAFVH</sequence>
<feature type="compositionally biased region" description="Basic and acidic residues" evidence="1">
    <location>
        <begin position="27"/>
        <end position="36"/>
    </location>
</feature>
<dbReference type="EMBL" id="LXQA010766240">
    <property type="protein sequence ID" value="MCI69970.1"/>
    <property type="molecule type" value="Genomic_DNA"/>
</dbReference>
<feature type="region of interest" description="Disordered" evidence="1">
    <location>
        <begin position="1"/>
        <end position="36"/>
    </location>
</feature>
<evidence type="ECO:0000256" key="1">
    <source>
        <dbReference type="SAM" id="MobiDB-lite"/>
    </source>
</evidence>
<reference evidence="2 3" key="1">
    <citation type="journal article" date="2018" name="Front. Plant Sci.">
        <title>Red Clover (Trifolium pratense) and Zigzag Clover (T. medium) - A Picture of Genomic Similarities and Differences.</title>
        <authorList>
            <person name="Dluhosova J."/>
            <person name="Istvanek J."/>
            <person name="Nedelnik J."/>
            <person name="Repkova J."/>
        </authorList>
    </citation>
    <scope>NUCLEOTIDE SEQUENCE [LARGE SCALE GENOMIC DNA]</scope>
    <source>
        <strain evidence="3">cv. 10/8</strain>
        <tissue evidence="2">Leaf</tissue>
    </source>
</reference>
<dbReference type="Proteomes" id="UP000265520">
    <property type="component" value="Unassembled WGS sequence"/>
</dbReference>
<feature type="compositionally biased region" description="Acidic residues" evidence="1">
    <location>
        <begin position="10"/>
        <end position="20"/>
    </location>
</feature>
<accession>A0A392UC18</accession>
<evidence type="ECO:0000313" key="2">
    <source>
        <dbReference type="EMBL" id="MCI69970.1"/>
    </source>
</evidence>
<proteinExistence type="predicted"/>
<comment type="caution">
    <text evidence="2">The sequence shown here is derived from an EMBL/GenBank/DDBJ whole genome shotgun (WGS) entry which is preliminary data.</text>
</comment>
<evidence type="ECO:0000313" key="3">
    <source>
        <dbReference type="Proteomes" id="UP000265520"/>
    </source>
</evidence>
<name>A0A392UC18_9FABA</name>
<feature type="non-terminal residue" evidence="2">
    <location>
        <position position="36"/>
    </location>
</feature>